<evidence type="ECO:0000256" key="5">
    <source>
        <dbReference type="ARBA" id="ARBA00022842"/>
    </source>
</evidence>
<dbReference type="InterPro" id="IPR000123">
    <property type="entry name" value="Reverse_transcriptase_msDNA"/>
</dbReference>
<dbReference type="CDD" id="cd01651">
    <property type="entry name" value="RT_G2_intron"/>
    <property type="match status" value="1"/>
</dbReference>
<dbReference type="PRINTS" id="PR00866">
    <property type="entry name" value="RNADNAPOLMS"/>
</dbReference>
<dbReference type="PROSITE" id="PS50943">
    <property type="entry name" value="HTH_CROC1"/>
    <property type="match status" value="1"/>
</dbReference>
<dbReference type="InterPro" id="IPR030931">
    <property type="entry name" value="Group_II_RT_mat"/>
</dbReference>
<dbReference type="InterPro" id="IPR010982">
    <property type="entry name" value="Lambda_DNA-bd_dom_sf"/>
</dbReference>
<evidence type="ECO:0000313" key="12">
    <source>
        <dbReference type="EMBL" id="TWI95981.1"/>
    </source>
</evidence>
<name>A0A562TQU6_9SPHI</name>
<evidence type="ECO:0000256" key="6">
    <source>
        <dbReference type="ARBA" id="ARBA00022918"/>
    </source>
</evidence>
<protein>
    <recommendedName>
        <fullName evidence="1">RNA-directed DNA polymerase</fullName>
        <ecNumber evidence="1">2.7.7.49</ecNumber>
    </recommendedName>
</protein>
<evidence type="ECO:0000259" key="10">
    <source>
        <dbReference type="PROSITE" id="PS50878"/>
    </source>
</evidence>
<dbReference type="RefSeq" id="WP_144915802.1">
    <property type="nucleotide sequence ID" value="NZ_VLLI01000014.1"/>
</dbReference>
<comment type="similarity">
    <text evidence="8">Belongs to the bacterial reverse transcriptase family.</text>
</comment>
<dbReference type="InterPro" id="IPR051083">
    <property type="entry name" value="GrpII_Intron_Splice-Mob/Def"/>
</dbReference>
<dbReference type="EC" id="2.7.7.49" evidence="1"/>
<keyword evidence="5" id="KW-0460">Magnesium</keyword>
<evidence type="ECO:0000256" key="8">
    <source>
        <dbReference type="ARBA" id="ARBA00034120"/>
    </source>
</evidence>
<sequence>MIDYYETKTQPITRKMVWEAYKLVRENKGSAGIDQQSLESYALDLKGNLYKLWNRLTSGSYFPSEVREVKIPKKSGGYRSLGIPTVDDRIAQQVVKSYLEPKIDGSFHPDSYGYRKGKNAHQAIEMAYKRCYKYSWVIDLDIKGFFDNIDHELMMKALSRYTQEKWILMYVGRWLKANVAGEHGNVQRTKGTPQGGVISPLLANIYLHFTFDKWMERYHPEILFERYCDDIILHCATQNQAELIKRVVAERFRECKLELNADKTHLVYCKSMGHRRNYSQVSFDFLGYTFRPRLWRTGAGVKLSFTPCMSQQAKKAVRDKIRSLALYRFQIPVQELAKMHYTSYNKVENNTRDIAIDELERFAGYFGMTIDQVVHFDIQPVDVTIQDKPNFEQINMINQLDEEDRTVVFKIIDTMLTKKKFKDFFQNNVAAL</sequence>
<dbReference type="GO" id="GO:0003723">
    <property type="term" value="F:RNA binding"/>
    <property type="evidence" value="ECO:0007669"/>
    <property type="project" value="InterPro"/>
</dbReference>
<dbReference type="PANTHER" id="PTHR34047">
    <property type="entry name" value="NUCLEAR INTRON MATURASE 1, MITOCHONDRIAL-RELATED"/>
    <property type="match status" value="1"/>
</dbReference>
<dbReference type="EMBL" id="VLLI01000014">
    <property type="protein sequence ID" value="TWI95981.1"/>
    <property type="molecule type" value="Genomic_DNA"/>
</dbReference>
<keyword evidence="13" id="KW-1185">Reference proteome</keyword>
<gene>
    <name evidence="12" type="ORF">JN11_04256</name>
</gene>
<evidence type="ECO:0000256" key="7">
    <source>
        <dbReference type="ARBA" id="ARBA00023118"/>
    </source>
</evidence>
<feature type="domain" description="HTH cro/C1-type" evidence="11">
    <location>
        <begin position="335"/>
        <end position="373"/>
    </location>
</feature>
<dbReference type="InterPro" id="IPR043502">
    <property type="entry name" value="DNA/RNA_pol_sf"/>
</dbReference>
<dbReference type="InterPro" id="IPR000477">
    <property type="entry name" value="RT_dom"/>
</dbReference>
<dbReference type="GO" id="GO:0003964">
    <property type="term" value="F:RNA-directed DNA polymerase activity"/>
    <property type="evidence" value="ECO:0007669"/>
    <property type="project" value="UniProtKB-KW"/>
</dbReference>
<evidence type="ECO:0000313" key="13">
    <source>
        <dbReference type="Proteomes" id="UP000317010"/>
    </source>
</evidence>
<dbReference type="GO" id="GO:0051607">
    <property type="term" value="P:defense response to virus"/>
    <property type="evidence" value="ECO:0007669"/>
    <property type="project" value="UniProtKB-KW"/>
</dbReference>
<feature type="domain" description="Reverse transcriptase" evidence="10">
    <location>
        <begin position="52"/>
        <end position="290"/>
    </location>
</feature>
<dbReference type="PROSITE" id="PS50878">
    <property type="entry name" value="RT_POL"/>
    <property type="match status" value="1"/>
</dbReference>
<keyword evidence="2" id="KW-0808">Transferase</keyword>
<dbReference type="PANTHER" id="PTHR34047:SF3">
    <property type="entry name" value="BLR2052 PROTEIN"/>
    <property type="match status" value="1"/>
</dbReference>
<dbReference type="Gene3D" id="3.30.70.270">
    <property type="match status" value="1"/>
</dbReference>
<comment type="catalytic activity">
    <reaction evidence="9">
        <text>DNA(n) + a 2'-deoxyribonucleoside 5'-triphosphate = DNA(n+1) + diphosphate</text>
        <dbReference type="Rhea" id="RHEA:22508"/>
        <dbReference type="Rhea" id="RHEA-COMP:17339"/>
        <dbReference type="Rhea" id="RHEA-COMP:17340"/>
        <dbReference type="ChEBI" id="CHEBI:33019"/>
        <dbReference type="ChEBI" id="CHEBI:61560"/>
        <dbReference type="ChEBI" id="CHEBI:173112"/>
        <dbReference type="EC" id="2.7.7.49"/>
    </reaction>
</comment>
<keyword evidence="6 12" id="KW-0695">RNA-directed DNA polymerase</keyword>
<reference evidence="12 13" key="1">
    <citation type="submission" date="2019-07" db="EMBL/GenBank/DDBJ databases">
        <title>Genomic Encyclopedia of Archaeal and Bacterial Type Strains, Phase II (KMG-II): from individual species to whole genera.</title>
        <authorList>
            <person name="Goeker M."/>
        </authorList>
    </citation>
    <scope>NUCLEOTIDE SEQUENCE [LARGE SCALE GENOMIC DNA]</scope>
    <source>
        <strain evidence="12 13">ATCC BAA-1854</strain>
    </source>
</reference>
<evidence type="ECO:0000256" key="9">
    <source>
        <dbReference type="ARBA" id="ARBA00048173"/>
    </source>
</evidence>
<dbReference type="OrthoDB" id="9780724at2"/>
<accession>A0A562TQU6</accession>
<evidence type="ECO:0000259" key="11">
    <source>
        <dbReference type="PROSITE" id="PS50943"/>
    </source>
</evidence>
<evidence type="ECO:0000256" key="3">
    <source>
        <dbReference type="ARBA" id="ARBA00022695"/>
    </source>
</evidence>
<organism evidence="12 13">
    <name type="scientific">Mucilaginibacter frigoritolerans</name>
    <dbReference type="NCBI Taxonomy" id="652788"/>
    <lineage>
        <taxon>Bacteria</taxon>
        <taxon>Pseudomonadati</taxon>
        <taxon>Bacteroidota</taxon>
        <taxon>Sphingobacteriia</taxon>
        <taxon>Sphingobacteriales</taxon>
        <taxon>Sphingobacteriaceae</taxon>
        <taxon>Mucilaginibacter</taxon>
    </lineage>
</organism>
<dbReference type="GO" id="GO:0003677">
    <property type="term" value="F:DNA binding"/>
    <property type="evidence" value="ECO:0007669"/>
    <property type="project" value="InterPro"/>
</dbReference>
<dbReference type="SUPFAM" id="SSF56672">
    <property type="entry name" value="DNA/RNA polymerases"/>
    <property type="match status" value="1"/>
</dbReference>
<dbReference type="Gene3D" id="1.10.260.40">
    <property type="entry name" value="lambda repressor-like DNA-binding domains"/>
    <property type="match status" value="1"/>
</dbReference>
<comment type="caution">
    <text evidence="12">The sequence shown here is derived from an EMBL/GenBank/DDBJ whole genome shotgun (WGS) entry which is preliminary data.</text>
</comment>
<dbReference type="Pfam" id="PF00078">
    <property type="entry name" value="RVT_1"/>
    <property type="match status" value="1"/>
</dbReference>
<dbReference type="NCBIfam" id="TIGR04416">
    <property type="entry name" value="group_II_RT_mat"/>
    <property type="match status" value="1"/>
</dbReference>
<evidence type="ECO:0000256" key="1">
    <source>
        <dbReference type="ARBA" id="ARBA00012493"/>
    </source>
</evidence>
<keyword evidence="7" id="KW-0051">Antiviral defense</keyword>
<evidence type="ECO:0000256" key="2">
    <source>
        <dbReference type="ARBA" id="ARBA00022679"/>
    </source>
</evidence>
<proteinExistence type="inferred from homology"/>
<evidence type="ECO:0000256" key="4">
    <source>
        <dbReference type="ARBA" id="ARBA00022723"/>
    </source>
</evidence>
<keyword evidence="3" id="KW-0548">Nucleotidyltransferase</keyword>
<dbReference type="AlphaFoldDB" id="A0A562TQU6"/>
<dbReference type="Proteomes" id="UP000317010">
    <property type="component" value="Unassembled WGS sequence"/>
</dbReference>
<dbReference type="CDD" id="cd00093">
    <property type="entry name" value="HTH_XRE"/>
    <property type="match status" value="1"/>
</dbReference>
<dbReference type="InterPro" id="IPR043128">
    <property type="entry name" value="Rev_trsase/Diguanyl_cyclase"/>
</dbReference>
<dbReference type="InterPro" id="IPR001387">
    <property type="entry name" value="Cro/C1-type_HTH"/>
</dbReference>
<dbReference type="GO" id="GO:0046872">
    <property type="term" value="F:metal ion binding"/>
    <property type="evidence" value="ECO:0007669"/>
    <property type="project" value="UniProtKB-KW"/>
</dbReference>
<keyword evidence="4" id="KW-0479">Metal-binding</keyword>